<dbReference type="CDD" id="cd00130">
    <property type="entry name" value="PAS"/>
    <property type="match status" value="1"/>
</dbReference>
<keyword evidence="4 8" id="KW-0597">Phosphoprotein</keyword>
<dbReference type="PANTHER" id="PTHR43065:SF42">
    <property type="entry name" value="TWO-COMPONENT SENSOR PPRA"/>
    <property type="match status" value="1"/>
</dbReference>
<dbReference type="InterPro" id="IPR011006">
    <property type="entry name" value="CheY-like_superfamily"/>
</dbReference>
<dbReference type="InterPro" id="IPR005467">
    <property type="entry name" value="His_kinase_dom"/>
</dbReference>
<evidence type="ECO:0000313" key="13">
    <source>
        <dbReference type="EMBL" id="GFO68368.1"/>
    </source>
</evidence>
<feature type="domain" description="Response regulatory" evidence="11">
    <location>
        <begin position="676"/>
        <end position="791"/>
    </location>
</feature>
<keyword evidence="7" id="KW-0472">Membrane</keyword>
<comment type="caution">
    <text evidence="13">The sequence shown here is derived from an EMBL/GenBank/DDBJ whole genome shotgun (WGS) entry which is preliminary data.</text>
</comment>
<feature type="coiled-coil region" evidence="9">
    <location>
        <begin position="395"/>
        <end position="425"/>
    </location>
</feature>
<dbReference type="InterPro" id="IPR036890">
    <property type="entry name" value="HATPase_C_sf"/>
</dbReference>
<keyword evidence="9" id="KW-0175">Coiled coil</keyword>
<evidence type="ECO:0000259" key="11">
    <source>
        <dbReference type="PROSITE" id="PS50110"/>
    </source>
</evidence>
<dbReference type="SUPFAM" id="SSF47384">
    <property type="entry name" value="Homodimeric domain of signal transducing histidine kinase"/>
    <property type="match status" value="1"/>
</dbReference>
<evidence type="ECO:0000256" key="3">
    <source>
        <dbReference type="ARBA" id="ARBA00012438"/>
    </source>
</evidence>
<dbReference type="Proteomes" id="UP000587586">
    <property type="component" value="Unassembled WGS sequence"/>
</dbReference>
<evidence type="ECO:0000256" key="7">
    <source>
        <dbReference type="ARBA" id="ARBA00023136"/>
    </source>
</evidence>
<dbReference type="Pfam" id="PF00072">
    <property type="entry name" value="Response_reg"/>
    <property type="match status" value="1"/>
</dbReference>
<dbReference type="PRINTS" id="PR00344">
    <property type="entry name" value="BCTRLSENSOR"/>
</dbReference>
<dbReference type="InterPro" id="IPR035965">
    <property type="entry name" value="PAS-like_dom_sf"/>
</dbReference>
<sequence>MWLFESKRIQNQRQSVAELTRQVSYEIQEQLNRSLSATYALAAVIRQENGDLINFQQLAREMLQLYPGVSTLMIAPGGVISQAVPLKGNERAIGHNILTDPRRNKEALLALHTRRLTLAGPFLLVQGGEAVVGRLPVYLTDPRGEQVFWGFSIALIRIPVFLKEVGVKRIAGNDCNFEISRLDPDRGHRVAFFTAGAPLSNPINQKIEIPNGEWTLSVEPVGGWYQPRVIAVEVALVLLFSALVALAVHRLAQQPLLMQQMVDERTRELSEANLALKAEVKDRELAQEALVASEHKLRAICAALTDAILIVNAEGRYLEIASTSSGRLYRPASMVGKTVHDIFPREKADFFLSTIGEALGTGRTVSVDYSLVLDGEEVWFAANVSPFAADTVVWAAQDITERKVAEAEQQRLEQQLLHAQKLESLGVLAGGIAHDFNNILMAIIGNADLALMRLGENSPVVKNLQQIEQAAARAADLTRQMLAYSGRGKFVVEAVDLNRLLTEMLHLLEVSISKKARLRLELATNLPPIEVDVTQLHQVVMNLVINASEAIGDQSGEIAVKTGILPAEHPSFKEGWFAENLVPGPYVLLEVSDTGCGMDAETLSRIFDPFFTTKFTGRGLGMAAVLGIVRGHHGAIKVLSEPGQGSVFRVVLPASVKLVSGDGLELGDQAWCGEGRVLLVDDEQTVREVASEMLEELGFCPILATDGREALERFGSEPGLRCVILDLTMPQMSGEECFQELRRLDPAVPVFLSSGYSEQEIAPRFSGCGLAGFIQKPYSLTALREQLKKLG</sequence>
<dbReference type="GO" id="GO:0016020">
    <property type="term" value="C:membrane"/>
    <property type="evidence" value="ECO:0007669"/>
    <property type="project" value="UniProtKB-SubCell"/>
</dbReference>
<evidence type="ECO:0000256" key="6">
    <source>
        <dbReference type="ARBA" id="ARBA00022989"/>
    </source>
</evidence>
<dbReference type="AlphaFoldDB" id="A0A6V8N723"/>
<dbReference type="SUPFAM" id="SSF55874">
    <property type="entry name" value="ATPase domain of HSP90 chaperone/DNA topoisomerase II/histidine kinase"/>
    <property type="match status" value="1"/>
</dbReference>
<evidence type="ECO:0000256" key="4">
    <source>
        <dbReference type="ARBA" id="ARBA00022553"/>
    </source>
</evidence>
<dbReference type="SMART" id="SM00388">
    <property type="entry name" value="HisKA"/>
    <property type="match status" value="1"/>
</dbReference>
<keyword evidence="6" id="KW-1133">Transmembrane helix</keyword>
<feature type="domain" description="CHASE" evidence="12">
    <location>
        <begin position="79"/>
        <end position="171"/>
    </location>
</feature>
<reference evidence="14" key="1">
    <citation type="submission" date="2020-06" db="EMBL/GenBank/DDBJ databases">
        <title>Draft genomic sequecing of Geomonas sp. Red745.</title>
        <authorList>
            <person name="Itoh H."/>
            <person name="Xu Z.X."/>
            <person name="Ushijima N."/>
            <person name="Masuda Y."/>
            <person name="Shiratori Y."/>
            <person name="Senoo K."/>
        </authorList>
    </citation>
    <scope>NUCLEOTIDE SEQUENCE [LARGE SCALE GENOMIC DNA]</scope>
    <source>
        <strain evidence="14">Red745</strain>
    </source>
</reference>
<accession>A0A6V8N723</accession>
<evidence type="ECO:0000259" key="12">
    <source>
        <dbReference type="PROSITE" id="PS50839"/>
    </source>
</evidence>
<dbReference type="InterPro" id="IPR004358">
    <property type="entry name" value="Sig_transdc_His_kin-like_C"/>
</dbReference>
<dbReference type="InterPro" id="IPR036097">
    <property type="entry name" value="HisK_dim/P_sf"/>
</dbReference>
<dbReference type="InterPro" id="IPR003594">
    <property type="entry name" value="HATPase_dom"/>
</dbReference>
<dbReference type="PANTHER" id="PTHR43065">
    <property type="entry name" value="SENSOR HISTIDINE KINASE"/>
    <property type="match status" value="1"/>
</dbReference>
<dbReference type="SMART" id="SM01079">
    <property type="entry name" value="CHASE"/>
    <property type="match status" value="1"/>
</dbReference>
<dbReference type="Gene3D" id="1.10.287.130">
    <property type="match status" value="1"/>
</dbReference>
<dbReference type="InterPro" id="IPR001789">
    <property type="entry name" value="Sig_transdc_resp-reg_receiver"/>
</dbReference>
<dbReference type="PROSITE" id="PS50839">
    <property type="entry name" value="CHASE"/>
    <property type="match status" value="1"/>
</dbReference>
<dbReference type="NCBIfam" id="TIGR00229">
    <property type="entry name" value="sensory_box"/>
    <property type="match status" value="1"/>
</dbReference>
<dbReference type="SUPFAM" id="SSF55785">
    <property type="entry name" value="PYP-like sensor domain (PAS domain)"/>
    <property type="match status" value="1"/>
</dbReference>
<dbReference type="PROSITE" id="PS50110">
    <property type="entry name" value="RESPONSE_REGULATORY"/>
    <property type="match status" value="1"/>
</dbReference>
<dbReference type="Gene3D" id="3.30.450.350">
    <property type="entry name" value="CHASE domain"/>
    <property type="match status" value="1"/>
</dbReference>
<dbReference type="SMART" id="SM00387">
    <property type="entry name" value="HATPase_c"/>
    <property type="match status" value="1"/>
</dbReference>
<evidence type="ECO:0000256" key="2">
    <source>
        <dbReference type="ARBA" id="ARBA00004370"/>
    </source>
</evidence>
<protein>
    <recommendedName>
        <fullName evidence="3">histidine kinase</fullName>
        <ecNumber evidence="3">2.7.13.3</ecNumber>
    </recommendedName>
</protein>
<evidence type="ECO:0000256" key="1">
    <source>
        <dbReference type="ARBA" id="ARBA00000085"/>
    </source>
</evidence>
<evidence type="ECO:0000256" key="8">
    <source>
        <dbReference type="PROSITE-ProRule" id="PRU00169"/>
    </source>
</evidence>
<evidence type="ECO:0000256" key="5">
    <source>
        <dbReference type="ARBA" id="ARBA00022692"/>
    </source>
</evidence>
<dbReference type="InterPro" id="IPR003661">
    <property type="entry name" value="HisK_dim/P_dom"/>
</dbReference>
<dbReference type="Pfam" id="PF08448">
    <property type="entry name" value="PAS_4"/>
    <property type="match status" value="1"/>
</dbReference>
<comment type="catalytic activity">
    <reaction evidence="1">
        <text>ATP + protein L-histidine = ADP + protein N-phospho-L-histidine.</text>
        <dbReference type="EC" id="2.7.13.3"/>
    </reaction>
</comment>
<evidence type="ECO:0000259" key="10">
    <source>
        <dbReference type="PROSITE" id="PS50109"/>
    </source>
</evidence>
<dbReference type="Pfam" id="PF02518">
    <property type="entry name" value="HATPase_c"/>
    <property type="match status" value="1"/>
</dbReference>
<evidence type="ECO:0000313" key="14">
    <source>
        <dbReference type="Proteomes" id="UP000587586"/>
    </source>
</evidence>
<dbReference type="InterPro" id="IPR042240">
    <property type="entry name" value="CHASE_sf"/>
</dbReference>
<dbReference type="InterPro" id="IPR006189">
    <property type="entry name" value="CHASE_dom"/>
</dbReference>
<dbReference type="EC" id="2.7.13.3" evidence="3"/>
<dbReference type="Gene3D" id="3.30.450.20">
    <property type="entry name" value="PAS domain"/>
    <property type="match status" value="1"/>
</dbReference>
<dbReference type="PROSITE" id="PS50109">
    <property type="entry name" value="HIS_KIN"/>
    <property type="match status" value="1"/>
</dbReference>
<dbReference type="Pfam" id="PF03924">
    <property type="entry name" value="CHASE"/>
    <property type="match status" value="1"/>
</dbReference>
<feature type="modified residue" description="4-aspartylphosphate" evidence="8">
    <location>
        <position position="726"/>
    </location>
</feature>
<dbReference type="SUPFAM" id="SSF52172">
    <property type="entry name" value="CheY-like"/>
    <property type="match status" value="1"/>
</dbReference>
<dbReference type="EMBL" id="BLXZ01000003">
    <property type="protein sequence ID" value="GFO68368.1"/>
    <property type="molecule type" value="Genomic_DNA"/>
</dbReference>
<dbReference type="SMART" id="SM00448">
    <property type="entry name" value="REC"/>
    <property type="match status" value="1"/>
</dbReference>
<name>A0A6V8N723_9BACT</name>
<organism evidence="13 14">
    <name type="scientific">Geomonas limicola</name>
    <dbReference type="NCBI Taxonomy" id="2740186"/>
    <lineage>
        <taxon>Bacteria</taxon>
        <taxon>Pseudomonadati</taxon>
        <taxon>Thermodesulfobacteriota</taxon>
        <taxon>Desulfuromonadia</taxon>
        <taxon>Geobacterales</taxon>
        <taxon>Geobacteraceae</taxon>
        <taxon>Geomonas</taxon>
    </lineage>
</organism>
<dbReference type="GO" id="GO:0000155">
    <property type="term" value="F:phosphorelay sensor kinase activity"/>
    <property type="evidence" value="ECO:0007669"/>
    <property type="project" value="InterPro"/>
</dbReference>
<dbReference type="CDD" id="cd00082">
    <property type="entry name" value="HisKA"/>
    <property type="match status" value="1"/>
</dbReference>
<feature type="domain" description="Histidine kinase" evidence="10">
    <location>
        <begin position="431"/>
        <end position="656"/>
    </location>
</feature>
<keyword evidence="5" id="KW-0812">Transmembrane</keyword>
<gene>
    <name evidence="13" type="ORF">GMLC_19470</name>
</gene>
<dbReference type="InterPro" id="IPR013656">
    <property type="entry name" value="PAS_4"/>
</dbReference>
<comment type="subcellular location">
    <subcellularLocation>
        <location evidence="2">Membrane</location>
    </subcellularLocation>
</comment>
<dbReference type="Gene3D" id="3.40.50.2300">
    <property type="match status" value="1"/>
</dbReference>
<keyword evidence="14" id="KW-1185">Reference proteome</keyword>
<proteinExistence type="predicted"/>
<evidence type="ECO:0000256" key="9">
    <source>
        <dbReference type="SAM" id="Coils"/>
    </source>
</evidence>
<dbReference type="InterPro" id="IPR000014">
    <property type="entry name" value="PAS"/>
</dbReference>
<dbReference type="Gene3D" id="3.30.565.10">
    <property type="entry name" value="Histidine kinase-like ATPase, C-terminal domain"/>
    <property type="match status" value="1"/>
</dbReference>